<dbReference type="GO" id="GO:0000467">
    <property type="term" value="P:exonucleolytic trimming to generate mature 3'-end of 5.8S rRNA from tricistronic rRNA transcript (SSU-rRNA, 5.8S rRNA, LSU-rRNA)"/>
    <property type="evidence" value="ECO:0000318"/>
    <property type="project" value="GO_Central"/>
</dbReference>
<dbReference type="GO" id="GO:0071038">
    <property type="term" value="P:TRAMP-dependent tRNA surveillance pathway"/>
    <property type="evidence" value="ECO:0000318"/>
    <property type="project" value="GO_Central"/>
</dbReference>
<dbReference type="AlphaFoldDB" id="D8R4B3"/>
<keyword evidence="10" id="KW-1185">Reference proteome</keyword>
<dbReference type="STRING" id="88036.D8R4B3"/>
<evidence type="ECO:0000256" key="2">
    <source>
        <dbReference type="ARBA" id="ARBA00009155"/>
    </source>
</evidence>
<reference evidence="9 10" key="1">
    <citation type="journal article" date="2011" name="Science">
        <title>The Selaginella genome identifies genetic changes associated with the evolution of vascular plants.</title>
        <authorList>
            <person name="Banks J.A."/>
            <person name="Nishiyama T."/>
            <person name="Hasebe M."/>
            <person name="Bowman J.L."/>
            <person name="Gribskov M."/>
            <person name="dePamphilis C."/>
            <person name="Albert V.A."/>
            <person name="Aono N."/>
            <person name="Aoyama T."/>
            <person name="Ambrose B.A."/>
            <person name="Ashton N.W."/>
            <person name="Axtell M.J."/>
            <person name="Barker E."/>
            <person name="Barker M.S."/>
            <person name="Bennetzen J.L."/>
            <person name="Bonawitz N.D."/>
            <person name="Chapple C."/>
            <person name="Cheng C."/>
            <person name="Correa L.G."/>
            <person name="Dacre M."/>
            <person name="DeBarry J."/>
            <person name="Dreyer I."/>
            <person name="Elias M."/>
            <person name="Engstrom E.M."/>
            <person name="Estelle M."/>
            <person name="Feng L."/>
            <person name="Finet C."/>
            <person name="Floyd S.K."/>
            <person name="Frommer W.B."/>
            <person name="Fujita T."/>
            <person name="Gramzow L."/>
            <person name="Gutensohn M."/>
            <person name="Harholt J."/>
            <person name="Hattori M."/>
            <person name="Heyl A."/>
            <person name="Hirai T."/>
            <person name="Hiwatashi Y."/>
            <person name="Ishikawa M."/>
            <person name="Iwata M."/>
            <person name="Karol K.G."/>
            <person name="Koehler B."/>
            <person name="Kolukisaoglu U."/>
            <person name="Kubo M."/>
            <person name="Kurata T."/>
            <person name="Lalonde S."/>
            <person name="Li K."/>
            <person name="Li Y."/>
            <person name="Litt A."/>
            <person name="Lyons E."/>
            <person name="Manning G."/>
            <person name="Maruyama T."/>
            <person name="Michael T.P."/>
            <person name="Mikami K."/>
            <person name="Miyazaki S."/>
            <person name="Morinaga S."/>
            <person name="Murata T."/>
            <person name="Mueller-Roeber B."/>
            <person name="Nelson D.R."/>
            <person name="Obara M."/>
            <person name="Oguri Y."/>
            <person name="Olmstead R.G."/>
            <person name="Onodera N."/>
            <person name="Petersen B.L."/>
            <person name="Pils B."/>
            <person name="Prigge M."/>
            <person name="Rensing S.A."/>
            <person name="Riano-Pachon D.M."/>
            <person name="Roberts A.W."/>
            <person name="Sato Y."/>
            <person name="Scheller H.V."/>
            <person name="Schulz B."/>
            <person name="Schulz C."/>
            <person name="Shakirov E.V."/>
            <person name="Shibagaki N."/>
            <person name="Shinohara N."/>
            <person name="Shippen D.E."/>
            <person name="Soerensen I."/>
            <person name="Sotooka R."/>
            <person name="Sugimoto N."/>
            <person name="Sugita M."/>
            <person name="Sumikawa N."/>
            <person name="Tanurdzic M."/>
            <person name="Theissen G."/>
            <person name="Ulvskov P."/>
            <person name="Wakazuki S."/>
            <person name="Weng J.K."/>
            <person name="Willats W.W."/>
            <person name="Wipf D."/>
            <person name="Wolf P.G."/>
            <person name="Yang L."/>
            <person name="Zimmer A.D."/>
            <person name="Zhu Q."/>
            <person name="Mitros T."/>
            <person name="Hellsten U."/>
            <person name="Loque D."/>
            <person name="Otillar R."/>
            <person name="Salamov A."/>
            <person name="Schmutz J."/>
            <person name="Shapiro H."/>
            <person name="Lindquist E."/>
            <person name="Lucas S."/>
            <person name="Rokhsar D."/>
            <person name="Grigoriev I.V."/>
        </authorList>
    </citation>
    <scope>NUCLEOTIDE SEQUENCE [LARGE SCALE GENOMIC DNA]</scope>
</reference>
<sequence length="271" mass="30075">MRALVAIGDVIQVDHQDGILRGHGTQLVDGELVATVCGTVERVNKLVFVKPLRSRYEARVGDVVIGRVTELAQKRWKVDVNSKQDAHLMLSAVNLPGGIQRRRTATDELNMRSVFVEGDLISAEVQSASQDSIHLHTRSLKYGKLQMGQLVKVEPYLIKRLSQHFHSFGQYQVEVIFGCNGYVWISSVAQREQQQQQQQQEDGPAIPIPLATRERICRVGNAVRALASQGLVVSPDSVVAAYEASVGWGIEPKDMLARAFGERLVARENDK</sequence>
<dbReference type="SUPFAM" id="SSF54791">
    <property type="entry name" value="Eukaryotic type KH-domain (KH-domain type I)"/>
    <property type="match status" value="1"/>
</dbReference>
<dbReference type="InterPro" id="IPR012340">
    <property type="entry name" value="NA-bd_OB-fold"/>
</dbReference>
<feature type="domain" description="RRP4 S1" evidence="8">
    <location>
        <begin position="55"/>
        <end position="127"/>
    </location>
</feature>
<dbReference type="GO" id="GO:0000956">
    <property type="term" value="P:nuclear-transcribed mRNA catabolic process"/>
    <property type="evidence" value="ECO:0000318"/>
    <property type="project" value="GO_Central"/>
</dbReference>
<dbReference type="InterPro" id="IPR004088">
    <property type="entry name" value="KH_dom_type_1"/>
</dbReference>
<proteinExistence type="inferred from homology"/>
<dbReference type="Gramene" id="EFJ33434">
    <property type="protein sequence ID" value="EFJ33434"/>
    <property type="gene ID" value="SELMODRAFT_84338"/>
</dbReference>
<dbReference type="Proteomes" id="UP000001514">
    <property type="component" value="Unassembled WGS sequence"/>
</dbReference>
<dbReference type="GO" id="GO:0034475">
    <property type="term" value="P:U4 snRNA 3'-end processing"/>
    <property type="evidence" value="ECO:0000318"/>
    <property type="project" value="GO_Central"/>
</dbReference>
<dbReference type="GO" id="GO:0000177">
    <property type="term" value="C:cytoplasmic exosome (RNase complex)"/>
    <property type="evidence" value="ECO:0000318"/>
    <property type="project" value="GO_Central"/>
</dbReference>
<dbReference type="Gene3D" id="2.40.50.140">
    <property type="entry name" value="Nucleic acid-binding proteins"/>
    <property type="match status" value="1"/>
</dbReference>
<keyword evidence="6" id="KW-0539">Nucleus</keyword>
<evidence type="ECO:0000313" key="9">
    <source>
        <dbReference type="EMBL" id="EFJ33434.1"/>
    </source>
</evidence>
<dbReference type="GO" id="GO:0071034">
    <property type="term" value="P:CUT catabolic process"/>
    <property type="evidence" value="ECO:0000318"/>
    <property type="project" value="GO_Central"/>
</dbReference>
<name>D8R4B3_SELML</name>
<dbReference type="SUPFAM" id="SSF110324">
    <property type="entry name" value="Ribosomal L27 protein-like"/>
    <property type="match status" value="1"/>
</dbReference>
<dbReference type="FunFam" id="2.40.50.140:FF:000038">
    <property type="entry name" value="Exosome complex component RRP4"/>
    <property type="match status" value="1"/>
</dbReference>
<dbReference type="InParanoid" id="D8R4B3"/>
<evidence type="ECO:0000313" key="10">
    <source>
        <dbReference type="Proteomes" id="UP000001514"/>
    </source>
</evidence>
<evidence type="ECO:0000256" key="3">
    <source>
        <dbReference type="ARBA" id="ARBA00022552"/>
    </source>
</evidence>
<comment type="subcellular location">
    <subcellularLocation>
        <location evidence="1">Nucleus</location>
    </subcellularLocation>
</comment>
<dbReference type="GO" id="GO:0003723">
    <property type="term" value="F:RNA binding"/>
    <property type="evidence" value="ECO:0000318"/>
    <property type="project" value="GO_Central"/>
</dbReference>
<keyword evidence="5" id="KW-0694">RNA-binding</keyword>
<dbReference type="OMA" id="MENIDIH"/>
<dbReference type="PANTHER" id="PTHR21321">
    <property type="entry name" value="PNAS-3 RELATED"/>
    <property type="match status" value="1"/>
</dbReference>
<evidence type="ECO:0000256" key="6">
    <source>
        <dbReference type="ARBA" id="ARBA00023242"/>
    </source>
</evidence>
<dbReference type="Pfam" id="PF15985">
    <property type="entry name" value="KH_6"/>
    <property type="match status" value="1"/>
</dbReference>
<evidence type="ECO:0000259" key="7">
    <source>
        <dbReference type="Pfam" id="PF15985"/>
    </source>
</evidence>
<dbReference type="Pfam" id="PF21266">
    <property type="entry name" value="S1_RRP4"/>
    <property type="match status" value="1"/>
</dbReference>
<evidence type="ECO:0000256" key="4">
    <source>
        <dbReference type="ARBA" id="ARBA00022835"/>
    </source>
</evidence>
<dbReference type="HOGENOM" id="CLU_034114_3_0_1"/>
<dbReference type="InterPro" id="IPR026699">
    <property type="entry name" value="Exosome_RNA_bind1/RRP40/RRP4"/>
</dbReference>
<evidence type="ECO:0000256" key="1">
    <source>
        <dbReference type="ARBA" id="ARBA00004123"/>
    </source>
</evidence>
<comment type="similarity">
    <text evidence="2">Belongs to the RRP4 family.</text>
</comment>
<evidence type="ECO:0000259" key="8">
    <source>
        <dbReference type="Pfam" id="PF21266"/>
    </source>
</evidence>
<dbReference type="GO" id="GO:0071051">
    <property type="term" value="P:poly(A)-dependent snoRNA 3'-end processing"/>
    <property type="evidence" value="ECO:0000318"/>
    <property type="project" value="GO_Central"/>
</dbReference>
<dbReference type="FunCoup" id="D8R4B3">
    <property type="interactions" value="4285"/>
</dbReference>
<keyword evidence="4" id="KW-0271">Exosome</keyword>
<feature type="domain" description="K Homology" evidence="7">
    <location>
        <begin position="148"/>
        <end position="187"/>
    </location>
</feature>
<dbReference type="InterPro" id="IPR048565">
    <property type="entry name" value="S1_RRP4"/>
</dbReference>
<dbReference type="CDD" id="cd22525">
    <property type="entry name" value="KH-I_Rrp4_eukar"/>
    <property type="match status" value="1"/>
</dbReference>
<dbReference type="CDD" id="cd05789">
    <property type="entry name" value="S1_Rrp4"/>
    <property type="match status" value="1"/>
</dbReference>
<dbReference type="eggNOG" id="KOG3013">
    <property type="taxonomic scope" value="Eukaryota"/>
</dbReference>
<dbReference type="InterPro" id="IPR036612">
    <property type="entry name" value="KH_dom_type_1_sf"/>
</dbReference>
<dbReference type="EMBL" id="GL377571">
    <property type="protein sequence ID" value="EFJ33434.1"/>
    <property type="molecule type" value="Genomic_DNA"/>
</dbReference>
<gene>
    <name evidence="9" type="ORF">SELMODRAFT_84338</name>
</gene>
<dbReference type="SUPFAM" id="SSF50249">
    <property type="entry name" value="Nucleic acid-binding proteins"/>
    <property type="match status" value="1"/>
</dbReference>
<dbReference type="KEGG" id="smo:SELMODRAFT_84338"/>
<keyword evidence="3" id="KW-0698">rRNA processing</keyword>
<evidence type="ECO:0000256" key="5">
    <source>
        <dbReference type="ARBA" id="ARBA00022884"/>
    </source>
</evidence>
<dbReference type="GO" id="GO:0071035">
    <property type="term" value="P:nuclear polyadenylation-dependent rRNA catabolic process"/>
    <property type="evidence" value="ECO:0000318"/>
    <property type="project" value="GO_Central"/>
</dbReference>
<dbReference type="OrthoDB" id="1650at2759"/>
<dbReference type="GO" id="GO:0000176">
    <property type="term" value="C:nuclear exosome (RNase complex)"/>
    <property type="evidence" value="ECO:0000318"/>
    <property type="project" value="GO_Central"/>
</dbReference>
<protein>
    <submittedName>
        <fullName evidence="9">Uncharacterized protein</fullName>
    </submittedName>
</protein>
<dbReference type="Gene3D" id="2.40.50.100">
    <property type="match status" value="1"/>
</dbReference>
<accession>D8R4B3</accession>
<dbReference type="PANTHER" id="PTHR21321:SF4">
    <property type="entry name" value="EXOSOME COMPLEX COMPONENT RRP4"/>
    <property type="match status" value="1"/>
</dbReference>
<organism evidence="10">
    <name type="scientific">Selaginella moellendorffii</name>
    <name type="common">Spikemoss</name>
    <dbReference type="NCBI Taxonomy" id="88036"/>
    <lineage>
        <taxon>Eukaryota</taxon>
        <taxon>Viridiplantae</taxon>
        <taxon>Streptophyta</taxon>
        <taxon>Embryophyta</taxon>
        <taxon>Tracheophyta</taxon>
        <taxon>Lycopodiopsida</taxon>
        <taxon>Selaginellales</taxon>
        <taxon>Selaginellaceae</taxon>
        <taxon>Selaginella</taxon>
    </lineage>
</organism>